<evidence type="ECO:0000256" key="3">
    <source>
        <dbReference type="ARBA" id="ARBA00022827"/>
    </source>
</evidence>
<sequence>MGPKLISPFKVLIVGAGVGGLFMGVCLERAGIDFVILERMTQLPPPRNNIQLSANTLRAIGQLGLLDEVMKIAKPVSAITLRKHNMSVVGKMEVKYVKERYGYYSCIVQRIEFLQILMSRIPSHKIQWGRYVLDIVNGNAGVQCRCANGVVEQADILVGADGAYSAVRQNLYRSLREKNLLPKPDMEPLKYTQNAIVGLTKPMDVERYPAVGARFSEVNVVVGKDAPYTLWLSPSPGNRVAWSVVGELLTPEGSDNANFKQSEFGPEAIDAACELVQDLEIPWGGTMADIIASTERDFITKVMVEEKHYKTWHHGRTVLVGEACHKFVPFSGQGADQAIMDVICLVNLLYRVAETPTHKDFCAAFESYRLQRSSIAKDAVDVSNTMSHLMIAQGLSADLKRKILFNLPGWVTTASVDKIQVRPLLDFLPPVEDRGKKKSVKIPATPPLPGTV</sequence>
<name>A0A9P6RDU7_9FUNG</name>
<dbReference type="PANTHER" id="PTHR47356">
    <property type="entry name" value="FAD-DEPENDENT MONOOXYGENASE ASQG-RELATED"/>
    <property type="match status" value="1"/>
</dbReference>
<dbReference type="PRINTS" id="PR00420">
    <property type="entry name" value="RNGMNOXGNASE"/>
</dbReference>
<dbReference type="OrthoDB" id="655030at2759"/>
<proteinExistence type="inferred from homology"/>
<dbReference type="InterPro" id="IPR002938">
    <property type="entry name" value="FAD-bd"/>
</dbReference>
<organism evidence="6 7">
    <name type="scientific">Dissophora globulifera</name>
    <dbReference type="NCBI Taxonomy" id="979702"/>
    <lineage>
        <taxon>Eukaryota</taxon>
        <taxon>Fungi</taxon>
        <taxon>Fungi incertae sedis</taxon>
        <taxon>Mucoromycota</taxon>
        <taxon>Mortierellomycotina</taxon>
        <taxon>Mortierellomycetes</taxon>
        <taxon>Mortierellales</taxon>
        <taxon>Mortierellaceae</taxon>
        <taxon>Dissophora</taxon>
    </lineage>
</organism>
<accession>A0A9P6RDU7</accession>
<keyword evidence="3" id="KW-0274">FAD</keyword>
<gene>
    <name evidence="6" type="ORF">BGZ99_007311</name>
</gene>
<evidence type="ECO:0000256" key="1">
    <source>
        <dbReference type="ARBA" id="ARBA00007992"/>
    </source>
</evidence>
<dbReference type="InterPro" id="IPR036188">
    <property type="entry name" value="FAD/NAD-bd_sf"/>
</dbReference>
<dbReference type="SUPFAM" id="SSF51905">
    <property type="entry name" value="FAD/NAD(P)-binding domain"/>
    <property type="match status" value="1"/>
</dbReference>
<dbReference type="GO" id="GO:0004497">
    <property type="term" value="F:monooxygenase activity"/>
    <property type="evidence" value="ECO:0007669"/>
    <property type="project" value="InterPro"/>
</dbReference>
<dbReference type="Gene3D" id="3.50.50.60">
    <property type="entry name" value="FAD/NAD(P)-binding domain"/>
    <property type="match status" value="1"/>
</dbReference>
<dbReference type="GO" id="GO:0071949">
    <property type="term" value="F:FAD binding"/>
    <property type="evidence" value="ECO:0007669"/>
    <property type="project" value="InterPro"/>
</dbReference>
<evidence type="ECO:0000256" key="4">
    <source>
        <dbReference type="ARBA" id="ARBA00023002"/>
    </source>
</evidence>
<evidence type="ECO:0000313" key="6">
    <source>
        <dbReference type="EMBL" id="KAG0315705.1"/>
    </source>
</evidence>
<dbReference type="EMBL" id="JAAAIP010000520">
    <property type="protein sequence ID" value="KAG0315705.1"/>
    <property type="molecule type" value="Genomic_DNA"/>
</dbReference>
<dbReference type="PANTHER" id="PTHR47356:SF2">
    <property type="entry name" value="FAD-BINDING DOMAIN-CONTAINING PROTEIN-RELATED"/>
    <property type="match status" value="1"/>
</dbReference>
<dbReference type="AlphaFoldDB" id="A0A9P6RDU7"/>
<evidence type="ECO:0000259" key="5">
    <source>
        <dbReference type="Pfam" id="PF01494"/>
    </source>
</evidence>
<feature type="domain" description="FAD-binding" evidence="5">
    <location>
        <begin position="295"/>
        <end position="381"/>
    </location>
</feature>
<dbReference type="InterPro" id="IPR050562">
    <property type="entry name" value="FAD_mOase_fung"/>
</dbReference>
<reference evidence="6" key="1">
    <citation type="journal article" date="2020" name="Fungal Divers.">
        <title>Resolving the Mortierellaceae phylogeny through synthesis of multi-gene phylogenetics and phylogenomics.</title>
        <authorList>
            <person name="Vandepol N."/>
            <person name="Liber J."/>
            <person name="Desiro A."/>
            <person name="Na H."/>
            <person name="Kennedy M."/>
            <person name="Barry K."/>
            <person name="Grigoriev I.V."/>
            <person name="Miller A.N."/>
            <person name="O'Donnell K."/>
            <person name="Stajich J.E."/>
            <person name="Bonito G."/>
        </authorList>
    </citation>
    <scope>NUCLEOTIDE SEQUENCE</scope>
    <source>
        <strain evidence="6">REB-010B</strain>
    </source>
</reference>
<keyword evidence="7" id="KW-1185">Reference proteome</keyword>
<evidence type="ECO:0000313" key="7">
    <source>
        <dbReference type="Proteomes" id="UP000738325"/>
    </source>
</evidence>
<comment type="similarity">
    <text evidence="1">Belongs to the paxM FAD-dependent monooxygenase family.</text>
</comment>
<comment type="caution">
    <text evidence="6">The sequence shown here is derived from an EMBL/GenBank/DDBJ whole genome shotgun (WGS) entry which is preliminary data.</text>
</comment>
<keyword evidence="2" id="KW-0285">Flavoprotein</keyword>
<dbReference type="Proteomes" id="UP000738325">
    <property type="component" value="Unassembled WGS sequence"/>
</dbReference>
<evidence type="ECO:0000256" key="2">
    <source>
        <dbReference type="ARBA" id="ARBA00022630"/>
    </source>
</evidence>
<dbReference type="Pfam" id="PF01494">
    <property type="entry name" value="FAD_binding_3"/>
    <property type="match status" value="2"/>
</dbReference>
<feature type="domain" description="FAD-binding" evidence="5">
    <location>
        <begin position="10"/>
        <end position="173"/>
    </location>
</feature>
<keyword evidence="4" id="KW-0560">Oxidoreductase</keyword>
<protein>
    <recommendedName>
        <fullName evidence="5">FAD-binding domain-containing protein</fullName>
    </recommendedName>
</protein>